<sequence length="859" mass="100985">MANSNPPRLCGGTFLSLILEARKQRTAPREMIKGSSDGLSDKEIFSGLIRVAFPTFKAPSTDSFKTVTSRYKSCESSNSTYLPFQKGEFINNFNIELTTNYFAVSNRMHDFVTKYLDTDNYASWLASALLELIELDDSINNDLFFIEDGNQPVEKNFLGSIEEVNLSTFLLGIWHFIILNRQDNIIGKNTIKAWFQQPNGKNSKKIFRSNIGRNKNINVDLTFENIDLSNYQLVEPSISKIPLNETDSFLENTDSSVQNPITVYLNNIFSKYNKMKTLIYSDEPKPFYDFYECNDIEQRIHIKKYTYRTKIISNATASDLQKCSDFILISGTGGLGKSMMMRHLLLESATNYSKNKKLPIFVQLKDYNNDYENILSFIFEKFEQLGNGLKMDLLLEELNAGRCILLFDGLDEINSTDRKKFEQDLEYFTDKYKDNMFIISSRPTGMFVSFQRFTELKLRPFNITQALSLIDKLDFRPDEPNIKTSFRSELENTLYRTHREFTQNPLLLTIMLMTYEQFAEIPSKMHIFYREAYQALSQKHDASKGAYKRTLKTGISADRFSDYFAEFCARSYRDEKFEFTELEFEKYFKDLNEKKKDMAISSYQDFLDDLTGSMCLMYYESGRYHFTHRSFQEYFCALYFSKQKDKHLFNISQFFENKRSRNYGDITFNMLYDMISDKMDEYVFLPYLTHLLNKCDVEDGYFTFLEALYPTIRYEVGTTGDYISNTPNSFLYDFLIRQKRLFENLYGSEFPYCEDFLTTNWVAINQDWESDEYDLSDVCDQEEVPYEYIEEFDDPEVVGSSFEFNIEDVLLNKDDYYEIFSVLNSDDFPLKEEYANIRNYYSELKESQNPTGDDLFDQF</sequence>
<feature type="domain" description="NACHT" evidence="1">
    <location>
        <begin position="325"/>
        <end position="443"/>
    </location>
</feature>
<protein>
    <submittedName>
        <fullName evidence="2">NACHT domain-containing protein</fullName>
    </submittedName>
</protein>
<reference evidence="2" key="1">
    <citation type="submission" date="2021-04" db="EMBL/GenBank/DDBJ databases">
        <title>Draft genomes of 20 S. canis strains.</title>
        <authorList>
            <person name="Pagnossin D."/>
            <person name="Weir W."/>
            <person name="Smith A."/>
            <person name="Ure R."/>
            <person name="Oravcova K."/>
        </authorList>
    </citation>
    <scope>NUCLEOTIDE SEQUENCE</scope>
    <source>
        <strain evidence="2">284</strain>
    </source>
</reference>
<evidence type="ECO:0000259" key="1">
    <source>
        <dbReference type="PROSITE" id="PS50837"/>
    </source>
</evidence>
<proteinExistence type="predicted"/>
<dbReference type="Pfam" id="PF22720">
    <property type="entry name" value="SNaCT14"/>
    <property type="match status" value="1"/>
</dbReference>
<dbReference type="PANTHER" id="PTHR46844">
    <property type="entry name" value="SLR5058 PROTEIN"/>
    <property type="match status" value="1"/>
</dbReference>
<comment type="caution">
    <text evidence="2">The sequence shown here is derived from an EMBL/GenBank/DDBJ whole genome shotgun (WGS) entry which is preliminary data.</text>
</comment>
<evidence type="ECO:0000313" key="2">
    <source>
        <dbReference type="EMBL" id="MDV5977091.1"/>
    </source>
</evidence>
<dbReference type="InterPro" id="IPR007111">
    <property type="entry name" value="NACHT_NTPase"/>
</dbReference>
<name>A0AAE4Q629_STRCB</name>
<dbReference type="Proteomes" id="UP001186118">
    <property type="component" value="Unassembled WGS sequence"/>
</dbReference>
<dbReference type="PROSITE" id="PS50837">
    <property type="entry name" value="NACHT"/>
    <property type="match status" value="1"/>
</dbReference>
<dbReference type="Pfam" id="PF05729">
    <property type="entry name" value="NACHT"/>
    <property type="match status" value="1"/>
</dbReference>
<organism evidence="2 3">
    <name type="scientific">Streptococcus canis</name>
    <dbReference type="NCBI Taxonomy" id="1329"/>
    <lineage>
        <taxon>Bacteria</taxon>
        <taxon>Bacillati</taxon>
        <taxon>Bacillota</taxon>
        <taxon>Bacilli</taxon>
        <taxon>Lactobacillales</taxon>
        <taxon>Streptococcaceae</taxon>
        <taxon>Streptococcus</taxon>
    </lineage>
</organism>
<dbReference type="AlphaFoldDB" id="A0AAE4Q629"/>
<gene>
    <name evidence="2" type="ORF">KB584_06390</name>
</gene>
<dbReference type="InterPro" id="IPR027417">
    <property type="entry name" value="P-loop_NTPase"/>
</dbReference>
<dbReference type="Gene3D" id="3.40.50.300">
    <property type="entry name" value="P-loop containing nucleotide triphosphate hydrolases"/>
    <property type="match status" value="1"/>
</dbReference>
<accession>A0AAE4Q629</accession>
<dbReference type="SUPFAM" id="SSF52540">
    <property type="entry name" value="P-loop containing nucleoside triphosphate hydrolases"/>
    <property type="match status" value="1"/>
</dbReference>
<evidence type="ECO:0000313" key="3">
    <source>
        <dbReference type="Proteomes" id="UP001186118"/>
    </source>
</evidence>
<dbReference type="EMBL" id="JAGQEX010000011">
    <property type="protein sequence ID" value="MDV5977091.1"/>
    <property type="molecule type" value="Genomic_DNA"/>
</dbReference>
<dbReference type="RefSeq" id="WP_317610132.1">
    <property type="nucleotide sequence ID" value="NZ_JAGQEX010000011.1"/>
</dbReference>
<dbReference type="InterPro" id="IPR055048">
    <property type="entry name" value="SNaCT14"/>
</dbReference>
<dbReference type="PANTHER" id="PTHR46844:SF1">
    <property type="entry name" value="SLR5058 PROTEIN"/>
    <property type="match status" value="1"/>
</dbReference>